<reference evidence="1 2" key="1">
    <citation type="submission" date="2019-11" db="EMBL/GenBank/DDBJ databases">
        <authorList>
            <person name="Dong K."/>
        </authorList>
    </citation>
    <scope>NUCLEOTIDE SEQUENCE [LARGE SCALE GENOMIC DNA]</scope>
    <source>
        <strain evidence="1 2">NBRC 112902</strain>
    </source>
</reference>
<evidence type="ECO:0000313" key="1">
    <source>
        <dbReference type="EMBL" id="MTH61207.1"/>
    </source>
</evidence>
<dbReference type="GO" id="GO:0051536">
    <property type="term" value="F:iron-sulfur cluster binding"/>
    <property type="evidence" value="ECO:0007669"/>
    <property type="project" value="InterPro"/>
</dbReference>
<dbReference type="RefSeq" id="WP_155041148.1">
    <property type="nucleotide sequence ID" value="NZ_WMIG01000013.1"/>
</dbReference>
<dbReference type="Pfam" id="PF05100">
    <property type="entry name" value="Phage_tail_L"/>
    <property type="match status" value="1"/>
</dbReference>
<dbReference type="Proteomes" id="UP000449846">
    <property type="component" value="Unassembled WGS sequence"/>
</dbReference>
<protein>
    <submittedName>
        <fullName evidence="1">Phage minor tail protein L</fullName>
    </submittedName>
</protein>
<dbReference type="AlphaFoldDB" id="A0A844HS96"/>
<dbReference type="NCBIfam" id="TIGR01600">
    <property type="entry name" value="phage_tail_L"/>
    <property type="match status" value="1"/>
</dbReference>
<dbReference type="EMBL" id="WMIG01000013">
    <property type="protein sequence ID" value="MTH61207.1"/>
    <property type="molecule type" value="Genomic_DNA"/>
</dbReference>
<evidence type="ECO:0000313" key="2">
    <source>
        <dbReference type="Proteomes" id="UP000449846"/>
    </source>
</evidence>
<sequence length="236" mass="25772">MPSIHSEATKLDPSALVSLFQLDATEIGGLTHNFTTETRAGAAISFGGTTFTSVPIQISGMTVSGQGALQTPTLSIANTDGLIQQIVNTWGDLEGARLTRWRTFARFLDGGTDPDGSAFYGPDVFIIDRKSSDTPEQIQWELSALIDKQGVYIGRTVIRDTCLWRYRTYRPASGNFDYSKAQCPYAGSNYFDENNVATADPAKDRPARNLECCRKRFGQKAVLPFGGFPGIVRGLQ</sequence>
<dbReference type="OrthoDB" id="5673400at2"/>
<accession>A0A844HS96</accession>
<dbReference type="InterPro" id="IPR006487">
    <property type="entry name" value="Phage_lambda_L"/>
</dbReference>
<name>A0A844HS96_9RHOB</name>
<proteinExistence type="predicted"/>
<comment type="caution">
    <text evidence="1">The sequence shown here is derived from an EMBL/GenBank/DDBJ whole genome shotgun (WGS) entry which is preliminary data.</text>
</comment>
<gene>
    <name evidence="1" type="ORF">GL300_18510</name>
</gene>
<organism evidence="1 2">
    <name type="scientific">Paracoccus litorisediminis</name>
    <dbReference type="NCBI Taxonomy" id="2006130"/>
    <lineage>
        <taxon>Bacteria</taxon>
        <taxon>Pseudomonadati</taxon>
        <taxon>Pseudomonadota</taxon>
        <taxon>Alphaproteobacteria</taxon>
        <taxon>Rhodobacterales</taxon>
        <taxon>Paracoccaceae</taxon>
        <taxon>Paracoccus</taxon>
    </lineage>
</organism>
<dbReference type="GO" id="GO:0046718">
    <property type="term" value="P:symbiont entry into host cell"/>
    <property type="evidence" value="ECO:0007669"/>
    <property type="project" value="InterPro"/>
</dbReference>
<dbReference type="GO" id="GO:0030430">
    <property type="term" value="C:host cell cytoplasm"/>
    <property type="evidence" value="ECO:0007669"/>
    <property type="project" value="InterPro"/>
</dbReference>
<keyword evidence="2" id="KW-1185">Reference proteome</keyword>